<evidence type="ECO:0000256" key="6">
    <source>
        <dbReference type="SAM" id="Phobius"/>
    </source>
</evidence>
<dbReference type="PANTHER" id="PTHR35007">
    <property type="entry name" value="INTEGRAL MEMBRANE PROTEIN-RELATED"/>
    <property type="match status" value="1"/>
</dbReference>
<accession>A0A117I083</accession>
<gene>
    <name evidence="8" type="ORF">PAHA3_0292</name>
</gene>
<evidence type="ECO:0000256" key="4">
    <source>
        <dbReference type="ARBA" id="ARBA00022989"/>
    </source>
</evidence>
<evidence type="ECO:0000259" key="7">
    <source>
        <dbReference type="Pfam" id="PF00482"/>
    </source>
</evidence>
<evidence type="ECO:0000256" key="3">
    <source>
        <dbReference type="ARBA" id="ARBA00022692"/>
    </source>
</evidence>
<dbReference type="InterPro" id="IPR018076">
    <property type="entry name" value="T2SS_GspF_dom"/>
</dbReference>
<evidence type="ECO:0000256" key="1">
    <source>
        <dbReference type="ARBA" id="ARBA00004651"/>
    </source>
</evidence>
<dbReference type="GO" id="GO:0005886">
    <property type="term" value="C:plasma membrane"/>
    <property type="evidence" value="ECO:0007669"/>
    <property type="project" value="UniProtKB-SubCell"/>
</dbReference>
<keyword evidence="4 6" id="KW-1133">Transmembrane helix</keyword>
<protein>
    <submittedName>
        <fullName evidence="8">Type II secretion system F domain-containing protein</fullName>
    </submittedName>
</protein>
<sequence length="289" mass="32806">MLLPVIVAGMLGAGWLVLDRTRGQTYRHLRKLDMEGLRLKKLHGPFLFILDKFEIGRRLPVLMFRMQHAIQKMYGIQHSGEKTMLYCAEMLTYTWLMLMVGCLLTLVGDMGIGGMVGGLALGIALPFALYKDLNTKVQRRDQDILMELPELLNRIVLLVGAGETVQRAIVHCVTSQGERDHPLYNELRKTVGDWNNGYSFQQSFEQFSRRCGVQEVTIFTTTVLLNFRRGGGDFVLALRDLSHVLWEKRKAVSRSKGEQASSKLVFPMVLIFFTIVVMIGAPAFMMMNM</sequence>
<feature type="transmembrane region" description="Helical" evidence="6">
    <location>
        <begin position="112"/>
        <end position="130"/>
    </location>
</feature>
<dbReference type="Proteomes" id="UP000069697">
    <property type="component" value="Unassembled WGS sequence"/>
</dbReference>
<comment type="caution">
    <text evidence="8">The sequence shown here is derived from an EMBL/GenBank/DDBJ whole genome shotgun (WGS) entry which is preliminary data.</text>
</comment>
<dbReference type="AlphaFoldDB" id="A0A117I083"/>
<dbReference type="PANTHER" id="PTHR35007:SF2">
    <property type="entry name" value="PILUS ASSEMBLE PROTEIN"/>
    <property type="match status" value="1"/>
</dbReference>
<feature type="transmembrane region" description="Helical" evidence="6">
    <location>
        <begin position="85"/>
        <end position="106"/>
    </location>
</feature>
<proteinExistence type="predicted"/>
<evidence type="ECO:0000313" key="9">
    <source>
        <dbReference type="Proteomes" id="UP000069697"/>
    </source>
</evidence>
<dbReference type="Pfam" id="PF00482">
    <property type="entry name" value="T2SSF"/>
    <property type="match status" value="1"/>
</dbReference>
<reference evidence="8 9" key="1">
    <citation type="journal article" date="2016" name="Genome Announc.">
        <title>Draft Genome Sequence of Paenibacillus amylolyticus Heshi-A3, Isolated from Fermented Rice Bran in a Japanese Fermented Seafood Dish.</title>
        <authorList>
            <person name="Akuzawa S."/>
            <person name="Nagaoka J."/>
            <person name="Kanekatsu M."/>
            <person name="Kubota E."/>
            <person name="Ohtake R."/>
            <person name="Suzuki T."/>
            <person name="Kanesaki Y."/>
        </authorList>
    </citation>
    <scope>NUCLEOTIDE SEQUENCE [LARGE SCALE GENOMIC DNA]</scope>
    <source>
        <strain evidence="8 9">Heshi-A3</strain>
    </source>
</reference>
<comment type="subcellular location">
    <subcellularLocation>
        <location evidence="1">Cell membrane</location>
        <topology evidence="1">Multi-pass membrane protein</topology>
    </subcellularLocation>
</comment>
<keyword evidence="3 6" id="KW-0812">Transmembrane</keyword>
<feature type="domain" description="Type II secretion system protein GspF" evidence="7">
    <location>
        <begin position="152"/>
        <end position="280"/>
    </location>
</feature>
<feature type="transmembrane region" description="Helical" evidence="6">
    <location>
        <begin position="264"/>
        <end position="285"/>
    </location>
</feature>
<name>A0A117I083_PAEAM</name>
<dbReference type="EMBL" id="BCNV01000001">
    <property type="protein sequence ID" value="GAS80222.1"/>
    <property type="molecule type" value="Genomic_DNA"/>
</dbReference>
<reference evidence="9" key="2">
    <citation type="submission" date="2016-01" db="EMBL/GenBank/DDBJ databases">
        <title>Draft Genome Sequence of Paenibacillus amylolyticus Heshi-A3 that Was Isolated from Fermented Rice Bran with Aging Salted Mackerel, Which Was Named Heshiko as Traditional Fermented Seafood in Japan.</title>
        <authorList>
            <person name="Akuzawa S."/>
            <person name="Nakagawa J."/>
            <person name="Kanekatsu T."/>
            <person name="Kubota E."/>
            <person name="Ohtake R."/>
            <person name="Suzuki T."/>
            <person name="Kanesaki Y."/>
        </authorList>
    </citation>
    <scope>NUCLEOTIDE SEQUENCE [LARGE SCALE GENOMIC DNA]</scope>
    <source>
        <strain evidence="9">Heshi-A3</strain>
    </source>
</reference>
<keyword evidence="5 6" id="KW-0472">Membrane</keyword>
<organism evidence="8 9">
    <name type="scientific">Paenibacillus amylolyticus</name>
    <dbReference type="NCBI Taxonomy" id="1451"/>
    <lineage>
        <taxon>Bacteria</taxon>
        <taxon>Bacillati</taxon>
        <taxon>Bacillota</taxon>
        <taxon>Bacilli</taxon>
        <taxon>Bacillales</taxon>
        <taxon>Paenibacillaceae</taxon>
        <taxon>Paenibacillus</taxon>
    </lineage>
</organism>
<keyword evidence="2" id="KW-1003">Cell membrane</keyword>
<dbReference type="RefSeq" id="WP_062833134.1">
    <property type="nucleotide sequence ID" value="NZ_BCNV01000001.1"/>
</dbReference>
<evidence type="ECO:0000256" key="5">
    <source>
        <dbReference type="ARBA" id="ARBA00023136"/>
    </source>
</evidence>
<evidence type="ECO:0000313" key="8">
    <source>
        <dbReference type="EMBL" id="GAS80222.1"/>
    </source>
</evidence>
<evidence type="ECO:0000256" key="2">
    <source>
        <dbReference type="ARBA" id="ARBA00022475"/>
    </source>
</evidence>